<sequence>MFRGLRHQSGMPLMKFPTVTVVLVSAALIFVVWEQTREQPEPIDASRFTRLASDPVERSAVLDYVTARIPELCEEAVGTSKGSEELSMCIESSGAREPACRRAMADRFPGIVASDAVFRDLSITMMSCLVPRSGLID</sequence>
<evidence type="ECO:0000313" key="3">
    <source>
        <dbReference type="Proteomes" id="UP000177445"/>
    </source>
</evidence>
<keyword evidence="3" id="KW-1185">Reference proteome</keyword>
<gene>
    <name evidence="2" type="ORF">BKP64_00910</name>
</gene>
<keyword evidence="1" id="KW-0472">Membrane</keyword>
<dbReference type="AlphaFoldDB" id="A0A1D9GH30"/>
<protein>
    <submittedName>
        <fullName evidence="2">Uncharacterized protein</fullName>
    </submittedName>
</protein>
<proteinExistence type="predicted"/>
<dbReference type="STRING" id="1874317.BKP64_00910"/>
<keyword evidence="1" id="KW-1133">Transmembrane helix</keyword>
<dbReference type="EMBL" id="CP017715">
    <property type="protein sequence ID" value="AOY86851.1"/>
    <property type="molecule type" value="Genomic_DNA"/>
</dbReference>
<evidence type="ECO:0000256" key="1">
    <source>
        <dbReference type="SAM" id="Phobius"/>
    </source>
</evidence>
<dbReference type="KEGG" id="msq:BKP64_00910"/>
<organism evidence="2 3">
    <name type="scientific">Marinobacter salinus</name>
    <dbReference type="NCBI Taxonomy" id="1874317"/>
    <lineage>
        <taxon>Bacteria</taxon>
        <taxon>Pseudomonadati</taxon>
        <taxon>Pseudomonadota</taxon>
        <taxon>Gammaproteobacteria</taxon>
        <taxon>Pseudomonadales</taxon>
        <taxon>Marinobacteraceae</taxon>
        <taxon>Marinobacter</taxon>
    </lineage>
</organism>
<dbReference type="Proteomes" id="UP000177445">
    <property type="component" value="Chromosome"/>
</dbReference>
<feature type="transmembrane region" description="Helical" evidence="1">
    <location>
        <begin position="12"/>
        <end position="33"/>
    </location>
</feature>
<reference evidence="2 3" key="1">
    <citation type="submission" date="2016-10" db="EMBL/GenBank/DDBJ databases">
        <title>Marinobacter salinus sp. nov., a moderately halophilic bacterium isolated from a tidal flat environment.</title>
        <authorList>
            <person name="Park S.-J."/>
        </authorList>
    </citation>
    <scope>NUCLEOTIDE SEQUENCE [LARGE SCALE GENOMIC DNA]</scope>
    <source>
        <strain evidence="2 3">Hb8</strain>
    </source>
</reference>
<name>A0A1D9GH30_9GAMM</name>
<keyword evidence="1" id="KW-0812">Transmembrane</keyword>
<accession>A0A1D9GH30</accession>
<evidence type="ECO:0000313" key="2">
    <source>
        <dbReference type="EMBL" id="AOY86851.1"/>
    </source>
</evidence>